<dbReference type="EMBL" id="CP003282">
    <property type="protein sequence ID" value="AFG37493.1"/>
    <property type="molecule type" value="Genomic_DNA"/>
</dbReference>
<gene>
    <name evidence="3" type="ordered locus">Spiaf_1430</name>
</gene>
<dbReference type="eggNOG" id="COG2199">
    <property type="taxonomic scope" value="Bacteria"/>
</dbReference>
<dbReference type="PATRIC" id="fig|889378.3.peg.1423"/>
<evidence type="ECO:0000313" key="4">
    <source>
        <dbReference type="Proteomes" id="UP000007383"/>
    </source>
</evidence>
<evidence type="ECO:0000256" key="2">
    <source>
        <dbReference type="SAM" id="Phobius"/>
    </source>
</evidence>
<dbReference type="HOGENOM" id="CLU_684957_0_0_12"/>
<feature type="compositionally biased region" description="Low complexity" evidence="1">
    <location>
        <begin position="197"/>
        <end position="216"/>
    </location>
</feature>
<evidence type="ECO:0008006" key="5">
    <source>
        <dbReference type="Google" id="ProtNLM"/>
    </source>
</evidence>
<dbReference type="OrthoDB" id="358039at2"/>
<keyword evidence="4" id="KW-1185">Reference proteome</keyword>
<dbReference type="RefSeq" id="WP_014455477.1">
    <property type="nucleotide sequence ID" value="NC_017098.1"/>
</dbReference>
<sequence length="402" mass="44983">MKSRTVFVVVTCLVLVIAVFGPMYILSTERARLIQEGDTLYRQLVQQWQRQLGQDSDNPRQAYQDFLDWLYRQAALTPSLHRVRIEAATGETVFGWSRSPQILGEVRRAEFSGRSVTLLGREAQFAVSMQQNTLQGEAILRSIRLLGITTAAYSVFLLVLFLTTLPQRSRRNLEKIDRFAGGASSAEPDHVYPSPDTPAAKPEAADAPDIAATPDDSPWQPETVGSEPEGLALSIPPANPEQLPEPEDGVRFEQYGDIRLRLQTELDLSASQEKDVSLLLLQLFPLDDSTPIDWLLERFGYRDLIGELGHDVFAVILPDTDIHRAIREGRHAVEQWPETALAGAVSRNGRLLDADRLLNEARQALKRARTSGEAVVGFHPDPQRYRQFIVRSLEPSDLPADE</sequence>
<reference evidence="4" key="1">
    <citation type="journal article" date="2013" name="Stand. Genomic Sci.">
        <title>Complete genome sequence of the halophilic bacterium Spirochaeta africana type strain (Z-7692(T)) from the alkaline Lake Magadi in the East African Rift.</title>
        <authorList>
            <person name="Liolos K."/>
            <person name="Abt B."/>
            <person name="Scheuner C."/>
            <person name="Teshima H."/>
            <person name="Held B."/>
            <person name="Lapidus A."/>
            <person name="Nolan M."/>
            <person name="Lucas S."/>
            <person name="Deshpande S."/>
            <person name="Cheng J.F."/>
            <person name="Tapia R."/>
            <person name="Goodwin L.A."/>
            <person name="Pitluck S."/>
            <person name="Pagani I."/>
            <person name="Ivanova N."/>
            <person name="Mavromatis K."/>
            <person name="Mikhailova N."/>
            <person name="Huntemann M."/>
            <person name="Pati A."/>
            <person name="Chen A."/>
            <person name="Palaniappan K."/>
            <person name="Land M."/>
            <person name="Rohde M."/>
            <person name="Tindall B.J."/>
            <person name="Detter J.C."/>
            <person name="Goker M."/>
            <person name="Bristow J."/>
            <person name="Eisen J.A."/>
            <person name="Markowitz V."/>
            <person name="Hugenholtz P."/>
            <person name="Woyke T."/>
            <person name="Klenk H.P."/>
            <person name="Kyrpides N.C."/>
        </authorList>
    </citation>
    <scope>NUCLEOTIDE SEQUENCE</scope>
    <source>
        <strain evidence="4">ATCC 700263 / DSM 8902 / Z-7692</strain>
    </source>
</reference>
<dbReference type="STRING" id="889378.Spiaf_1430"/>
<feature type="transmembrane region" description="Helical" evidence="2">
    <location>
        <begin position="145"/>
        <end position="165"/>
    </location>
</feature>
<dbReference type="InterPro" id="IPR029787">
    <property type="entry name" value="Nucleotide_cyclase"/>
</dbReference>
<feature type="region of interest" description="Disordered" evidence="1">
    <location>
        <begin position="180"/>
        <end position="245"/>
    </location>
</feature>
<keyword evidence="2" id="KW-1133">Transmembrane helix</keyword>
<dbReference type="Proteomes" id="UP000007383">
    <property type="component" value="Chromosome"/>
</dbReference>
<dbReference type="KEGG" id="sfc:Spiaf_1430"/>
<keyword evidence="2" id="KW-0812">Transmembrane</keyword>
<name>H9UJ00_SPIAZ</name>
<dbReference type="AlphaFoldDB" id="H9UJ00"/>
<feature type="transmembrane region" description="Helical" evidence="2">
    <location>
        <begin position="6"/>
        <end position="26"/>
    </location>
</feature>
<protein>
    <recommendedName>
        <fullName evidence="5">GGDEF domain-containing protein</fullName>
    </recommendedName>
</protein>
<organism evidence="3 4">
    <name type="scientific">Spirochaeta africana (strain ATCC 700263 / DSM 8902 / Z-7692)</name>
    <dbReference type="NCBI Taxonomy" id="889378"/>
    <lineage>
        <taxon>Bacteria</taxon>
        <taxon>Pseudomonadati</taxon>
        <taxon>Spirochaetota</taxon>
        <taxon>Spirochaetia</taxon>
        <taxon>Spirochaetales</taxon>
        <taxon>Spirochaetaceae</taxon>
        <taxon>Spirochaeta</taxon>
    </lineage>
</organism>
<keyword evidence="2" id="KW-0472">Membrane</keyword>
<evidence type="ECO:0000256" key="1">
    <source>
        <dbReference type="SAM" id="MobiDB-lite"/>
    </source>
</evidence>
<evidence type="ECO:0000313" key="3">
    <source>
        <dbReference type="EMBL" id="AFG37493.1"/>
    </source>
</evidence>
<dbReference type="SUPFAM" id="SSF55073">
    <property type="entry name" value="Nucleotide cyclase"/>
    <property type="match status" value="1"/>
</dbReference>
<proteinExistence type="predicted"/>
<accession>H9UJ00</accession>
<dbReference type="Gene3D" id="3.30.70.270">
    <property type="match status" value="1"/>
</dbReference>
<dbReference type="InterPro" id="IPR043128">
    <property type="entry name" value="Rev_trsase/Diguanyl_cyclase"/>
</dbReference>